<dbReference type="SUPFAM" id="SSF48317">
    <property type="entry name" value="Acid phosphatase/Vanadium-dependent haloperoxidase"/>
    <property type="match status" value="1"/>
</dbReference>
<keyword evidence="1" id="KW-0812">Transmembrane</keyword>
<comment type="caution">
    <text evidence="2">The sequence shown here is derived from an EMBL/GenBank/DDBJ whole genome shotgun (WGS) entry which is preliminary data.</text>
</comment>
<keyword evidence="3" id="KW-1185">Reference proteome</keyword>
<dbReference type="EMBL" id="BLBS01000030">
    <property type="protein sequence ID" value="GET88715.1"/>
    <property type="molecule type" value="Genomic_DNA"/>
</dbReference>
<evidence type="ECO:0000256" key="1">
    <source>
        <dbReference type="SAM" id="Phobius"/>
    </source>
</evidence>
<dbReference type="Gene3D" id="1.20.144.10">
    <property type="entry name" value="Phosphatidic acid phosphatase type 2/haloperoxidase"/>
    <property type="match status" value="1"/>
</dbReference>
<keyword evidence="1" id="KW-0472">Membrane</keyword>
<name>A0A640KI60_LEITA</name>
<accession>A0A640KI60</accession>
<evidence type="ECO:0000313" key="2">
    <source>
        <dbReference type="EMBL" id="GET88715.1"/>
    </source>
</evidence>
<dbReference type="VEuPathDB" id="TriTrypDB:LtaPh_2308100"/>
<dbReference type="OrthoDB" id="302705at2759"/>
<sequence>MFLSGVNHYVDKNCNFGVVSAVLLVNVYVMPYVPGTVVVPFLTLCACITAGISKGLKRIIRQPRPPGAPKASPGMPSNHATALSFLSVVAVYILQLYGSCPATVSGANETLFRTPPPSLPLSCVRPLQVLIAAYSMYATGLRVAQGHHTVAQVTAGYLLGFTLAIISLAANYNGYTGPRFGGRVDELPLSEKVMMLLASAVITAMAMCSIVRGAHVPRVARPSVPVMTGTEEKRE</sequence>
<reference evidence="2" key="1">
    <citation type="submission" date="2019-11" db="EMBL/GenBank/DDBJ databases">
        <title>Leishmania tarentolae CDS.</title>
        <authorList>
            <person name="Goto Y."/>
            <person name="Yamagishi J."/>
        </authorList>
    </citation>
    <scope>NUCLEOTIDE SEQUENCE [LARGE SCALE GENOMIC DNA]</scope>
    <source>
        <strain evidence="2">Parrot Tar II</strain>
    </source>
</reference>
<organism evidence="2 3">
    <name type="scientific">Leishmania tarentolae</name>
    <name type="common">Sauroleishmania tarentolae</name>
    <dbReference type="NCBI Taxonomy" id="5689"/>
    <lineage>
        <taxon>Eukaryota</taxon>
        <taxon>Discoba</taxon>
        <taxon>Euglenozoa</taxon>
        <taxon>Kinetoplastea</taxon>
        <taxon>Metakinetoplastina</taxon>
        <taxon>Trypanosomatida</taxon>
        <taxon>Trypanosomatidae</taxon>
        <taxon>Leishmaniinae</taxon>
        <taxon>Leishmania</taxon>
        <taxon>lizard Leishmania</taxon>
    </lineage>
</organism>
<protein>
    <submittedName>
        <fullName evidence="2">Uncharacterized protein</fullName>
    </submittedName>
</protein>
<proteinExistence type="predicted"/>
<dbReference type="Proteomes" id="UP000419144">
    <property type="component" value="Unassembled WGS sequence"/>
</dbReference>
<feature type="transmembrane region" description="Helical" evidence="1">
    <location>
        <begin position="193"/>
        <end position="211"/>
    </location>
</feature>
<keyword evidence="1" id="KW-1133">Transmembrane helix</keyword>
<dbReference type="InterPro" id="IPR036938">
    <property type="entry name" value="PAP2/HPO_sf"/>
</dbReference>
<gene>
    <name evidence="2" type="ORF">LtaPh_2308100</name>
</gene>
<feature type="transmembrane region" description="Helical" evidence="1">
    <location>
        <begin position="80"/>
        <end position="98"/>
    </location>
</feature>
<evidence type="ECO:0000313" key="3">
    <source>
        <dbReference type="Proteomes" id="UP000419144"/>
    </source>
</evidence>
<feature type="transmembrane region" description="Helical" evidence="1">
    <location>
        <begin position="32"/>
        <end position="52"/>
    </location>
</feature>
<dbReference type="UniPathway" id="UPA00378"/>
<feature type="transmembrane region" description="Helical" evidence="1">
    <location>
        <begin position="149"/>
        <end position="173"/>
    </location>
</feature>
<dbReference type="AlphaFoldDB" id="A0A640KI60"/>